<evidence type="ECO:0000313" key="5">
    <source>
        <dbReference type="Proteomes" id="UP000245119"/>
    </source>
</evidence>
<evidence type="ECO:0000256" key="1">
    <source>
        <dbReference type="RuleBase" id="RU368002"/>
    </source>
</evidence>
<dbReference type="PANTHER" id="PTHR15298:SF1">
    <property type="entry name" value="GLYCINE N-ACYLTRANSFERASE-LIKE PROTEIN"/>
    <property type="match status" value="1"/>
</dbReference>
<organism evidence="4 5">
    <name type="scientific">Pomacea canaliculata</name>
    <name type="common">Golden apple snail</name>
    <dbReference type="NCBI Taxonomy" id="400727"/>
    <lineage>
        <taxon>Eukaryota</taxon>
        <taxon>Metazoa</taxon>
        <taxon>Spiralia</taxon>
        <taxon>Lophotrochozoa</taxon>
        <taxon>Mollusca</taxon>
        <taxon>Gastropoda</taxon>
        <taxon>Caenogastropoda</taxon>
        <taxon>Architaenioglossa</taxon>
        <taxon>Ampullarioidea</taxon>
        <taxon>Ampullariidae</taxon>
        <taxon>Pomacea</taxon>
    </lineage>
</organism>
<feature type="signal peptide" evidence="2">
    <location>
        <begin position="1"/>
        <end position="15"/>
    </location>
</feature>
<feature type="domain" description="N-acetyltransferase" evidence="3">
    <location>
        <begin position="123"/>
        <end position="261"/>
    </location>
</feature>
<reference evidence="4 5" key="1">
    <citation type="submission" date="2018-04" db="EMBL/GenBank/DDBJ databases">
        <title>The genome of golden apple snail Pomacea canaliculata provides insight into stress tolerance and invasive adaptation.</title>
        <authorList>
            <person name="Liu C."/>
            <person name="Liu B."/>
            <person name="Ren Y."/>
            <person name="Zhang Y."/>
            <person name="Wang H."/>
            <person name="Li S."/>
            <person name="Jiang F."/>
            <person name="Yin L."/>
            <person name="Zhang G."/>
            <person name="Qian W."/>
            <person name="Fan W."/>
        </authorList>
    </citation>
    <scope>NUCLEOTIDE SEQUENCE [LARGE SCALE GENOMIC DNA]</scope>
    <source>
        <strain evidence="4">SZHN2017</strain>
        <tissue evidence="4">Muscle</tissue>
    </source>
</reference>
<gene>
    <name evidence="4" type="ORF">C0Q70_08730</name>
</gene>
<keyword evidence="2" id="KW-0732">Signal</keyword>
<evidence type="ECO:0000313" key="4">
    <source>
        <dbReference type="EMBL" id="PVD29479.1"/>
    </source>
</evidence>
<keyword evidence="5" id="KW-1185">Reference proteome</keyword>
<dbReference type="OrthoDB" id="61870at2759"/>
<dbReference type="PROSITE" id="PS51186">
    <property type="entry name" value="GNAT"/>
    <property type="match status" value="1"/>
</dbReference>
<dbReference type="GO" id="GO:0005739">
    <property type="term" value="C:mitochondrion"/>
    <property type="evidence" value="ECO:0007669"/>
    <property type="project" value="InterPro"/>
</dbReference>
<dbReference type="SUPFAM" id="SSF55729">
    <property type="entry name" value="Acyl-CoA N-acyltransferases (Nat)"/>
    <property type="match status" value="1"/>
</dbReference>
<keyword evidence="1" id="KW-0808">Transferase</keyword>
<dbReference type="EMBL" id="PZQS01000005">
    <property type="protein sequence ID" value="PVD29479.1"/>
    <property type="molecule type" value="Genomic_DNA"/>
</dbReference>
<accession>A0A2T7P7U3</accession>
<evidence type="ECO:0000259" key="3">
    <source>
        <dbReference type="PROSITE" id="PS51186"/>
    </source>
</evidence>
<dbReference type="InterPro" id="IPR015938">
    <property type="entry name" value="Glycine_N-acyltransferase_N"/>
</dbReference>
<dbReference type="InterPro" id="IPR010313">
    <property type="entry name" value="Glycine_N-acyltransferase"/>
</dbReference>
<dbReference type="AlphaFoldDB" id="A0A2T7P7U3"/>
<dbReference type="EC" id="2.3.1.-" evidence="1"/>
<keyword evidence="1" id="KW-0012">Acyltransferase</keyword>
<name>A0A2T7P7U3_POMCA</name>
<protein>
    <recommendedName>
        <fullName evidence="1">Glycine N-acyltransferase-like protein</fullName>
        <ecNumber evidence="1">2.3.1.-</ecNumber>
    </recommendedName>
</protein>
<dbReference type="CDD" id="cd04301">
    <property type="entry name" value="NAT_SF"/>
    <property type="match status" value="1"/>
</dbReference>
<comment type="similarity">
    <text evidence="1">Belongs to the glycine N-acyltransferase family.</text>
</comment>
<comment type="caution">
    <text evidence="4">The sequence shown here is derived from an EMBL/GenBank/DDBJ whole genome shotgun (WGS) entry which is preliminary data.</text>
</comment>
<dbReference type="Pfam" id="PF06021">
    <property type="entry name" value="Gly_acyl_tr_N"/>
    <property type="match status" value="1"/>
</dbReference>
<dbReference type="Proteomes" id="UP000245119">
    <property type="component" value="Linkage Group LG5"/>
</dbReference>
<dbReference type="InterPro" id="IPR000182">
    <property type="entry name" value="GNAT_dom"/>
</dbReference>
<feature type="chain" id="PRO_5015667479" description="Glycine N-acyltransferase-like protein" evidence="2">
    <location>
        <begin position="16"/>
        <end position="330"/>
    </location>
</feature>
<dbReference type="PANTHER" id="PTHR15298">
    <property type="entry name" value="L-COA N-ACYLTRANSFERASE-RELATED"/>
    <property type="match status" value="1"/>
</dbReference>
<dbReference type="GO" id="GO:0047961">
    <property type="term" value="F:glycine N-acyltransferase activity"/>
    <property type="evidence" value="ECO:0007669"/>
    <property type="project" value="InterPro"/>
</dbReference>
<proteinExistence type="inferred from homology"/>
<dbReference type="Gene3D" id="3.40.630.30">
    <property type="match status" value="1"/>
</dbReference>
<dbReference type="Pfam" id="PF00583">
    <property type="entry name" value="Acetyltransf_1"/>
    <property type="match status" value="1"/>
</dbReference>
<sequence length="330" mass="37285">MFYILCSFLSGLLKGFEVIVDQWPEWTCILLRPESDEAVPSYFRHYYICHTRSVKAFRFFIQRPCVVNWTKPTVFTGVPYDTVPTLQEQSRKHGGQMSSLENRFMYAWTKKELPEQPPLPEGLTLTTLEPKHAAALCERWKNYRPDPALDLYMQVITQRFDSSAIVNEDGDLVAYIGMQFNGAMAMLHVDPQYRGRNLGQIVLADLTRKLLAKGKTAYGLIPTKDTSFIATSSQKLGFTWVPQGSMSWVRFVPKSAFKPMPNYSMTVASKAGAEVNKIDSDGPQQQKSSDEQMVQEQLHLTALPLSCNECSDISSEIPTISCSHMKVGIC</sequence>
<dbReference type="InterPro" id="IPR016181">
    <property type="entry name" value="Acyl_CoA_acyltransferase"/>
</dbReference>
<dbReference type="STRING" id="400727.A0A2T7P7U3"/>
<evidence type="ECO:0000256" key="2">
    <source>
        <dbReference type="SAM" id="SignalP"/>
    </source>
</evidence>